<proteinExistence type="predicted"/>
<dbReference type="PATRIC" id="fig|1053236.3.peg.1461"/>
<dbReference type="Pfam" id="PF13157">
    <property type="entry name" value="Enas"/>
    <property type="match status" value="1"/>
</dbReference>
<gene>
    <name evidence="2" type="ORF">IK1_00109</name>
</gene>
<protein>
    <recommendedName>
        <fullName evidence="1">Endospore appendages core domain-containing protein</fullName>
    </recommendedName>
</protein>
<evidence type="ECO:0000313" key="3">
    <source>
        <dbReference type="Proteomes" id="UP000014020"/>
    </source>
</evidence>
<evidence type="ECO:0000313" key="2">
    <source>
        <dbReference type="EMBL" id="EOP43059.1"/>
    </source>
</evidence>
<dbReference type="Proteomes" id="UP000014020">
    <property type="component" value="Unassembled WGS sequence"/>
</dbReference>
<reference evidence="3" key="1">
    <citation type="submission" date="2012-12" db="EMBL/GenBank/DDBJ databases">
        <title>The genome sequence of Bacillus cereus VD146.</title>
        <authorList>
            <consortium name="The Broad Institute Genome Sequencing Platform"/>
            <consortium name="The Broad Institute Genome Sequencing Center for Infectious Disease"/>
            <person name="Feldgarden M."/>
            <person name="Van der Auwera G.A."/>
            <person name="Mahillon J."/>
            <person name="Duprez V."/>
            <person name="Timmery S."/>
            <person name="Mattelet C."/>
            <person name="Dierick K."/>
            <person name="Sun M."/>
            <person name="Yu Z."/>
            <person name="Zhu L."/>
            <person name="Hu X."/>
            <person name="Shank E.B."/>
            <person name="Swiecicka I."/>
            <person name="Hansen B.M."/>
            <person name="Andrup L."/>
            <person name="Walker B."/>
            <person name="Young S.K."/>
            <person name="Zeng Q."/>
            <person name="Gargeya S."/>
            <person name="Fitzgerald M."/>
            <person name="Haas B."/>
            <person name="Abouelleil A."/>
            <person name="Alvarado L."/>
            <person name="Arachchi H.M."/>
            <person name="Berlin A.M."/>
            <person name="Chapman S.B."/>
            <person name="Dewar J."/>
            <person name="Goldberg J."/>
            <person name="Griggs A."/>
            <person name="Gujja S."/>
            <person name="Hansen M."/>
            <person name="Howarth C."/>
            <person name="Imamovic A."/>
            <person name="Larimer J."/>
            <person name="McCowan C."/>
            <person name="Murphy C."/>
            <person name="Neiman D."/>
            <person name="Pearson M."/>
            <person name="Priest M."/>
            <person name="Roberts A."/>
            <person name="Saif S."/>
            <person name="Shea T."/>
            <person name="Sisk P."/>
            <person name="Sykes S."/>
            <person name="Wortman J."/>
            <person name="Nusbaum C."/>
            <person name="Birren B."/>
        </authorList>
    </citation>
    <scope>NUCLEOTIDE SEQUENCE [LARGE SCALE GENOMIC DNA]</scope>
    <source>
        <strain evidence="3">VD146</strain>
    </source>
</reference>
<accession>R8N9R3</accession>
<dbReference type="HOGENOM" id="CLU_147180_0_0_9"/>
<dbReference type="InterPro" id="IPR025055">
    <property type="entry name" value="Ena_core"/>
</dbReference>
<sequence length="122" mass="12970">MSCECSGSALTCCPDKNYVQDKVCSPWSATVVATAIDNVLYTNNINQNVVGTGFVKYDVGPDPITVEALDSAGATIDTQTLNPGTSIAFTYRRFASIQVVLPATPGGTYQGEFCITTRYPLS</sequence>
<feature type="domain" description="Endospore appendages core" evidence="1">
    <location>
        <begin position="10"/>
        <end position="121"/>
    </location>
</feature>
<name>R8N9R3_BACCX</name>
<organism evidence="2 3">
    <name type="scientific">Bacillus cereus (strain VD146)</name>
    <dbReference type="NCBI Taxonomy" id="1053236"/>
    <lineage>
        <taxon>Bacteria</taxon>
        <taxon>Bacillati</taxon>
        <taxon>Bacillota</taxon>
        <taxon>Bacilli</taxon>
        <taxon>Bacillales</taxon>
        <taxon>Bacillaceae</taxon>
        <taxon>Bacillus</taxon>
        <taxon>Bacillus cereus group</taxon>
    </lineage>
</organism>
<dbReference type="EMBL" id="AHFE01000037">
    <property type="protein sequence ID" value="EOP43059.1"/>
    <property type="molecule type" value="Genomic_DNA"/>
</dbReference>
<dbReference type="RefSeq" id="WP_016119644.1">
    <property type="nucleotide sequence ID" value="NZ_KB976677.1"/>
</dbReference>
<dbReference type="AlphaFoldDB" id="R8N9R3"/>
<comment type="caution">
    <text evidence="2">The sequence shown here is derived from an EMBL/GenBank/DDBJ whole genome shotgun (WGS) entry which is preliminary data.</text>
</comment>
<evidence type="ECO:0000259" key="1">
    <source>
        <dbReference type="Pfam" id="PF13157"/>
    </source>
</evidence>